<name>A0AAV7ZDT2_9EUKA</name>
<feature type="compositionally biased region" description="Polar residues" evidence="1">
    <location>
        <begin position="256"/>
        <end position="274"/>
    </location>
</feature>
<feature type="compositionally biased region" description="Basic residues" evidence="1">
    <location>
        <begin position="244"/>
        <end position="254"/>
    </location>
</feature>
<evidence type="ECO:0000256" key="1">
    <source>
        <dbReference type="SAM" id="MobiDB-lite"/>
    </source>
</evidence>
<accession>A0AAV7ZDT2</accession>
<reference evidence="2" key="1">
    <citation type="submission" date="2022-08" db="EMBL/GenBank/DDBJ databases">
        <title>Novel sulphate-reducing endosymbionts in the free-living metamonad Anaeramoeba.</title>
        <authorList>
            <person name="Jerlstrom-Hultqvist J."/>
            <person name="Cepicka I."/>
            <person name="Gallot-Lavallee L."/>
            <person name="Salas-Leiva D."/>
            <person name="Curtis B.A."/>
            <person name="Zahonova K."/>
            <person name="Pipaliya S."/>
            <person name="Dacks J."/>
            <person name="Roger A.J."/>
        </authorList>
    </citation>
    <scope>NUCLEOTIDE SEQUENCE</scope>
    <source>
        <strain evidence="2">Busselton2</strain>
    </source>
</reference>
<feature type="compositionally biased region" description="Basic residues" evidence="1">
    <location>
        <begin position="280"/>
        <end position="291"/>
    </location>
</feature>
<evidence type="ECO:0000313" key="3">
    <source>
        <dbReference type="Proteomes" id="UP001146793"/>
    </source>
</evidence>
<feature type="region of interest" description="Disordered" evidence="1">
    <location>
        <begin position="202"/>
        <end position="224"/>
    </location>
</feature>
<comment type="caution">
    <text evidence="2">The sequence shown here is derived from an EMBL/GenBank/DDBJ whole genome shotgun (WGS) entry which is preliminary data.</text>
</comment>
<feature type="region of interest" description="Disordered" evidence="1">
    <location>
        <begin position="242"/>
        <end position="291"/>
    </location>
</feature>
<organism evidence="2 3">
    <name type="scientific">Anaeramoeba flamelloides</name>
    <dbReference type="NCBI Taxonomy" id="1746091"/>
    <lineage>
        <taxon>Eukaryota</taxon>
        <taxon>Metamonada</taxon>
        <taxon>Anaeramoebidae</taxon>
        <taxon>Anaeramoeba</taxon>
    </lineage>
</organism>
<dbReference type="AlphaFoldDB" id="A0AAV7ZDT2"/>
<dbReference type="Proteomes" id="UP001146793">
    <property type="component" value="Unassembled WGS sequence"/>
</dbReference>
<sequence>MGLKFSSFKTIEKVPTKKIKNFYKALQKSQTAICLWDNNAVPRFLNQEYCDLLQLPSKDLVINKTNKEIKETNLSIFSKYQPFYNLPVLSLLEKTNEEVHKNHSTEIYFTYQHHKPELHYIFTKIFFKRIKIGNEGFTLIWCHKIKDNPLINPFLLINKEEEEEEEEPEKTDEIEIEEQIEEIEEEIEQEMVEDIDKAKETESLGVNNTNTNRRVRRSSKKKITKRNKKIIAYLGDLTELPQNKTHKRYKKKLFQKSGSPKSSRHTNNSNSTFGINAPIKSHKSYPQKRKNERLQKKIVRKKEQQKQRTHQYNIVFVQKEGDKSQESDLEKILPSKQVIDQIFQNHNCPVDDTSSDSSFNREAISLNNFSYFEEF</sequence>
<feature type="compositionally biased region" description="Basic residues" evidence="1">
    <location>
        <begin position="213"/>
        <end position="224"/>
    </location>
</feature>
<dbReference type="EMBL" id="JANTQA010000033">
    <property type="protein sequence ID" value="KAJ3438527.1"/>
    <property type="molecule type" value="Genomic_DNA"/>
</dbReference>
<protein>
    <submittedName>
        <fullName evidence="2">Dek protein</fullName>
    </submittedName>
</protein>
<gene>
    <name evidence="2" type="ORF">M0812_17718</name>
</gene>
<evidence type="ECO:0000313" key="2">
    <source>
        <dbReference type="EMBL" id="KAJ3438527.1"/>
    </source>
</evidence>
<proteinExistence type="predicted"/>